<dbReference type="Proteomes" id="UP000192940">
    <property type="component" value="Chromosome I"/>
</dbReference>
<protein>
    <submittedName>
        <fullName evidence="1">Uncharacterized protein</fullName>
    </submittedName>
</protein>
<sequence>MRRRNPVLKLILFIVVGILLIPTFFIARSFGVFQKEMVLTKYKLAVEEDGKLYDAWPLFGSFAAVDKRGDDRTFYYRIEDSSTHYLFQLAYGKYETVPSKENPFMAGNARYDMDAKFVEKEYTNANDYTETYVFYNKQKEPVYRYNPEDKADKAYIKSIIAAGMTRNSVNGGSSAAKDPYLNVTRLFRDKLEIEVKVELDEENKLAILSMEPLK</sequence>
<keyword evidence="2" id="KW-1185">Reference proteome</keyword>
<accession>A0A1X7H0F2</accession>
<gene>
    <name evidence="1" type="ORF">SAMN05661091_1468</name>
</gene>
<dbReference type="AlphaFoldDB" id="A0A1X7H0F2"/>
<reference evidence="1 2" key="1">
    <citation type="submission" date="2017-04" db="EMBL/GenBank/DDBJ databases">
        <authorList>
            <person name="Afonso C.L."/>
            <person name="Miller P.J."/>
            <person name="Scott M.A."/>
            <person name="Spackman E."/>
            <person name="Goraichik I."/>
            <person name="Dimitrov K.M."/>
            <person name="Suarez D.L."/>
            <person name="Swayne D.E."/>
        </authorList>
    </citation>
    <scope>NUCLEOTIDE SEQUENCE [LARGE SCALE GENOMIC DNA]</scope>
    <source>
        <strain evidence="1 2">N3/975</strain>
    </source>
</reference>
<evidence type="ECO:0000313" key="2">
    <source>
        <dbReference type="Proteomes" id="UP000192940"/>
    </source>
</evidence>
<dbReference type="EMBL" id="LT840184">
    <property type="protein sequence ID" value="SMF77678.1"/>
    <property type="molecule type" value="Genomic_DNA"/>
</dbReference>
<name>A0A1X7H0F2_9BACL</name>
<dbReference type="RefSeq" id="WP_208918399.1">
    <property type="nucleotide sequence ID" value="NZ_LT840184.1"/>
</dbReference>
<organism evidence="1 2">
    <name type="scientific">Paenibacillus uliginis N3/975</name>
    <dbReference type="NCBI Taxonomy" id="1313296"/>
    <lineage>
        <taxon>Bacteria</taxon>
        <taxon>Bacillati</taxon>
        <taxon>Bacillota</taxon>
        <taxon>Bacilli</taxon>
        <taxon>Bacillales</taxon>
        <taxon>Paenibacillaceae</taxon>
        <taxon>Paenibacillus</taxon>
    </lineage>
</organism>
<proteinExistence type="predicted"/>
<evidence type="ECO:0000313" key="1">
    <source>
        <dbReference type="EMBL" id="SMF77678.1"/>
    </source>
</evidence>
<dbReference type="STRING" id="1313296.SAMN05661091_1468"/>